<dbReference type="RefSeq" id="WP_068664455.1">
    <property type="nucleotide sequence ID" value="NZ_CP015520.1"/>
</dbReference>
<name>A0A172WFJ0_9EURY</name>
<dbReference type="GeneID" id="28494927"/>
<evidence type="ECO:0000256" key="7">
    <source>
        <dbReference type="ARBA" id="ARBA00022989"/>
    </source>
</evidence>
<dbReference type="GO" id="GO:0046872">
    <property type="term" value="F:metal ion binding"/>
    <property type="evidence" value="ECO:0007669"/>
    <property type="project" value="UniProtKB-KW"/>
</dbReference>
<evidence type="ECO:0000256" key="9">
    <source>
        <dbReference type="ARBA" id="ARBA00023136"/>
    </source>
</evidence>
<dbReference type="EMBL" id="CP015520">
    <property type="protein sequence ID" value="ANF22096.1"/>
    <property type="molecule type" value="Genomic_DNA"/>
</dbReference>
<keyword evidence="6 10" id="KW-0862">Zinc</keyword>
<evidence type="ECO:0000259" key="12">
    <source>
        <dbReference type="Pfam" id="PF01435"/>
    </source>
</evidence>
<dbReference type="KEGG" id="tpie:A7C91_01995"/>
<keyword evidence="5 10" id="KW-0378">Hydrolase</keyword>
<protein>
    <recommendedName>
        <fullName evidence="12">Peptidase M48 domain-containing protein</fullName>
    </recommendedName>
</protein>
<feature type="transmembrane region" description="Helical" evidence="11">
    <location>
        <begin position="131"/>
        <end position="150"/>
    </location>
</feature>
<reference evidence="14" key="1">
    <citation type="journal article" date="2016" name="Syst. Appl. Microbiol.">
        <title>Thermococcus piezophilus sp. nov., a novel hyperthermophilic and piezophilic archaeon with a broad pressure range for growth, isolated from a deepest hydrothermal vent at the Mid-Cayman Rise.</title>
        <authorList>
            <person name="Dalmasso C."/>
            <person name="Oger P."/>
            <person name="Selva G."/>
            <person name="Courtine D."/>
            <person name="L'Haridon S."/>
            <person name="Garlaschelli A."/>
            <person name="Roussel E."/>
            <person name="Miyazaki J."/>
            <person name="Reveillaud J."/>
            <person name="Jebbar M."/>
            <person name="Takai K."/>
            <person name="Maignien L."/>
            <person name="Alain K."/>
        </authorList>
    </citation>
    <scope>NUCLEOTIDE SEQUENCE [LARGE SCALE GENOMIC DNA]</scope>
    <source>
        <strain evidence="14">CDGS</strain>
    </source>
</reference>
<keyword evidence="14" id="KW-1185">Reference proteome</keyword>
<keyword evidence="9 11" id="KW-0472">Membrane</keyword>
<evidence type="ECO:0000256" key="8">
    <source>
        <dbReference type="ARBA" id="ARBA00023049"/>
    </source>
</evidence>
<dbReference type="InterPro" id="IPR001915">
    <property type="entry name" value="Peptidase_M48"/>
</dbReference>
<evidence type="ECO:0000256" key="11">
    <source>
        <dbReference type="SAM" id="Phobius"/>
    </source>
</evidence>
<dbReference type="OrthoDB" id="99106at2157"/>
<accession>A0A172WFJ0</accession>
<dbReference type="Pfam" id="PF01435">
    <property type="entry name" value="Peptidase_M48"/>
    <property type="match status" value="1"/>
</dbReference>
<dbReference type="InterPro" id="IPR050083">
    <property type="entry name" value="HtpX_protease"/>
</dbReference>
<dbReference type="AlphaFoldDB" id="A0A172WFJ0"/>
<sequence>MEELPKKEKNYNLLKAEVICIFGAFVFYFPTMIALDWTSYVVDKLPLPEIFKVFAFAAILLFSLLLSIFLIIYETVKAGMNITEEKIENPKKGGSKSYRTNPGPNHWLCLYLAAADALPARELTSKWWFDLLMYLILILAFFALFPLILIRVGTRSELGPELKAGLRRFCEEQGAKVRDIIVKGKPGQKLTNAMVTGIIPRYCYVVLTRYLVDNSEEDEIKAVLAHEIGHIKGKHL</sequence>
<dbReference type="GO" id="GO:0006508">
    <property type="term" value="P:proteolysis"/>
    <property type="evidence" value="ECO:0007669"/>
    <property type="project" value="UniProtKB-KW"/>
</dbReference>
<dbReference type="STRING" id="1712654.A7C91_01995"/>
<dbReference type="PANTHER" id="PTHR43221:SF2">
    <property type="entry name" value="PROTEASE HTPX HOMOLOG"/>
    <property type="match status" value="1"/>
</dbReference>
<dbReference type="Gene3D" id="3.30.2010.10">
    <property type="entry name" value="Metalloproteases ('zincins'), catalytic domain"/>
    <property type="match status" value="1"/>
</dbReference>
<evidence type="ECO:0000313" key="14">
    <source>
        <dbReference type="Proteomes" id="UP000076969"/>
    </source>
</evidence>
<keyword evidence="4" id="KW-0479">Metal-binding</keyword>
<organism evidence="13 14">
    <name type="scientific">Thermococcus piezophilus</name>
    <dbReference type="NCBI Taxonomy" id="1712654"/>
    <lineage>
        <taxon>Archaea</taxon>
        <taxon>Methanobacteriati</taxon>
        <taxon>Methanobacteriota</taxon>
        <taxon>Thermococci</taxon>
        <taxon>Thermococcales</taxon>
        <taxon>Thermococcaceae</taxon>
        <taxon>Thermococcus</taxon>
    </lineage>
</organism>
<evidence type="ECO:0000256" key="4">
    <source>
        <dbReference type="ARBA" id="ARBA00022723"/>
    </source>
</evidence>
<feature type="transmembrane region" description="Helical" evidence="11">
    <location>
        <begin position="12"/>
        <end position="30"/>
    </location>
</feature>
<dbReference type="Proteomes" id="UP000076969">
    <property type="component" value="Chromosome"/>
</dbReference>
<evidence type="ECO:0000256" key="2">
    <source>
        <dbReference type="ARBA" id="ARBA00022670"/>
    </source>
</evidence>
<comment type="similarity">
    <text evidence="10">Belongs to the peptidase M48 family.</text>
</comment>
<evidence type="ECO:0000256" key="5">
    <source>
        <dbReference type="ARBA" id="ARBA00022801"/>
    </source>
</evidence>
<keyword evidence="1" id="KW-1003">Cell membrane</keyword>
<keyword evidence="2 10" id="KW-0645">Protease</keyword>
<evidence type="ECO:0000256" key="10">
    <source>
        <dbReference type="RuleBase" id="RU003983"/>
    </source>
</evidence>
<evidence type="ECO:0000313" key="13">
    <source>
        <dbReference type="EMBL" id="ANF22096.1"/>
    </source>
</evidence>
<feature type="transmembrane region" description="Helical" evidence="11">
    <location>
        <begin position="50"/>
        <end position="73"/>
    </location>
</feature>
<evidence type="ECO:0000256" key="3">
    <source>
        <dbReference type="ARBA" id="ARBA00022692"/>
    </source>
</evidence>
<comment type="cofactor">
    <cofactor evidence="10">
        <name>Zn(2+)</name>
        <dbReference type="ChEBI" id="CHEBI:29105"/>
    </cofactor>
    <text evidence="10">Binds 1 zinc ion per subunit.</text>
</comment>
<keyword evidence="7 11" id="KW-1133">Transmembrane helix</keyword>
<keyword evidence="3 11" id="KW-0812">Transmembrane</keyword>
<gene>
    <name evidence="13" type="ORF">A7C91_01995</name>
</gene>
<feature type="domain" description="Peptidase M48" evidence="12">
    <location>
        <begin position="187"/>
        <end position="235"/>
    </location>
</feature>
<evidence type="ECO:0000256" key="1">
    <source>
        <dbReference type="ARBA" id="ARBA00022475"/>
    </source>
</evidence>
<dbReference type="PANTHER" id="PTHR43221">
    <property type="entry name" value="PROTEASE HTPX"/>
    <property type="match status" value="1"/>
</dbReference>
<dbReference type="GO" id="GO:0004222">
    <property type="term" value="F:metalloendopeptidase activity"/>
    <property type="evidence" value="ECO:0007669"/>
    <property type="project" value="InterPro"/>
</dbReference>
<keyword evidence="8 10" id="KW-0482">Metalloprotease</keyword>
<evidence type="ECO:0000256" key="6">
    <source>
        <dbReference type="ARBA" id="ARBA00022833"/>
    </source>
</evidence>
<proteinExistence type="inferred from homology"/>